<accession>A0ABV9MDU4</accession>
<sequence length="712" mass="78655">MGWSRAWWIGAILLAVSGAAFFLLTEKVSISAASTALTESGWRANFSAPLDPQAVEKGDLYITDQDGKKVELAMQMTNGGRTLEIPDIQSGDYTLHLRKSALANYFLKTLPTDRLSFSIQDEVENLAGEEELRAYFTQLLQLQKDNPFYHGFGEGVEEAEDSASGEAGGMGGGEHSTTNSQVAGIDEGDIVKTDGEYLYSISESQVAVTDIRNPENMEVAAIVELEGETYPNELFLTDETLVVIASRYSQMETEVGGEMDSFMPYFGVTVVLLYDITAPGSPELIREFGNEGSFNSARLSGSTLYYVSNVFPDYWVLEEEPEVELRPRLFDSQMDSKLAPMPYEDITILPGTMEGSYSIITAMDLEEPQTNRISTKGFLGGSERMYMNEEHLYLTASAYQAAENGFENTMMWVPQQADTEIFKFDLSGISVNFLASARVPGALLNQFSMDEFEGHFRLATTEGVMWAPTSVPKNHLYILDEELVQVGSVEDLAPDERIYSVRFIGSTAYMVTFRETDPLFVIDVSNPVSPSVLGELKIPGFSNYLHPLGDHHLIGFGYETKVEPVKDGEPRIVTGGMKISLFDVTDLANPTEADTEIIGGPGTYSALQYDHRALFSYDQQSLFGFPVSIYKGDGTNYIEFESEGALLYSITPDGIERVADLTKPAEQPYEDWNSSVQRLAYAGDALFTVANNEVSSYRLGDFEALDSVPLNK</sequence>
<name>A0ABV9MDU4_9BACL</name>
<evidence type="ECO:0000256" key="1">
    <source>
        <dbReference type="SAM" id="MobiDB-lite"/>
    </source>
</evidence>
<keyword evidence="2" id="KW-0472">Membrane</keyword>
<protein>
    <submittedName>
        <fullName evidence="3">Beta-propeller domain-containing protein</fullName>
    </submittedName>
</protein>
<gene>
    <name evidence="3" type="ORF">ACFO5U_09945</name>
</gene>
<feature type="region of interest" description="Disordered" evidence="1">
    <location>
        <begin position="159"/>
        <end position="183"/>
    </location>
</feature>
<dbReference type="EMBL" id="JBHSGL010000005">
    <property type="protein sequence ID" value="MFC4713184.1"/>
    <property type="molecule type" value="Genomic_DNA"/>
</dbReference>
<keyword evidence="2" id="KW-1133">Transmembrane helix</keyword>
<keyword evidence="4" id="KW-1185">Reference proteome</keyword>
<proteinExistence type="predicted"/>
<dbReference type="Proteomes" id="UP001595932">
    <property type="component" value="Unassembled WGS sequence"/>
</dbReference>
<comment type="caution">
    <text evidence="3">The sequence shown here is derived from an EMBL/GenBank/DDBJ whole genome shotgun (WGS) entry which is preliminary data.</text>
</comment>
<evidence type="ECO:0000313" key="3">
    <source>
        <dbReference type="EMBL" id="MFC4713184.1"/>
    </source>
</evidence>
<organism evidence="3 4">
    <name type="scientific">Planococcus dechangensis</name>
    <dbReference type="NCBI Taxonomy" id="1176255"/>
    <lineage>
        <taxon>Bacteria</taxon>
        <taxon>Bacillati</taxon>
        <taxon>Bacillota</taxon>
        <taxon>Bacilli</taxon>
        <taxon>Bacillales</taxon>
        <taxon>Caryophanaceae</taxon>
        <taxon>Planococcus</taxon>
    </lineage>
</organism>
<dbReference type="InterPro" id="IPR019198">
    <property type="entry name" value="Beta_propeller_containing"/>
</dbReference>
<evidence type="ECO:0000256" key="2">
    <source>
        <dbReference type="SAM" id="Phobius"/>
    </source>
</evidence>
<reference evidence="4" key="1">
    <citation type="journal article" date="2019" name="Int. J. Syst. Evol. Microbiol.">
        <title>The Global Catalogue of Microorganisms (GCM) 10K type strain sequencing project: providing services to taxonomists for standard genome sequencing and annotation.</title>
        <authorList>
            <consortium name="The Broad Institute Genomics Platform"/>
            <consortium name="The Broad Institute Genome Sequencing Center for Infectious Disease"/>
            <person name="Wu L."/>
            <person name="Ma J."/>
        </authorList>
    </citation>
    <scope>NUCLEOTIDE SEQUENCE [LARGE SCALE GENOMIC DNA]</scope>
    <source>
        <strain evidence="4">CGMCC 1.12151</strain>
    </source>
</reference>
<dbReference type="RefSeq" id="WP_377278821.1">
    <property type="nucleotide sequence ID" value="NZ_JBHSGL010000005.1"/>
</dbReference>
<keyword evidence="2" id="KW-0812">Transmembrane</keyword>
<dbReference type="Pfam" id="PF09826">
    <property type="entry name" value="Beta_propel"/>
    <property type="match status" value="1"/>
</dbReference>
<feature type="transmembrane region" description="Helical" evidence="2">
    <location>
        <begin position="6"/>
        <end position="24"/>
    </location>
</feature>
<evidence type="ECO:0000313" key="4">
    <source>
        <dbReference type="Proteomes" id="UP001595932"/>
    </source>
</evidence>